<dbReference type="InterPro" id="IPR009057">
    <property type="entry name" value="Homeodomain-like_sf"/>
</dbReference>
<proteinExistence type="predicted"/>
<evidence type="ECO:0000256" key="2">
    <source>
        <dbReference type="PROSITE-ProRule" id="PRU00335"/>
    </source>
</evidence>
<dbReference type="Proteomes" id="UP000249016">
    <property type="component" value="Unassembled WGS sequence"/>
</dbReference>
<feature type="DNA-binding region" description="H-T-H motif" evidence="2">
    <location>
        <begin position="45"/>
        <end position="64"/>
    </location>
</feature>
<reference evidence="4 5" key="1">
    <citation type="submission" date="2018-06" db="EMBL/GenBank/DDBJ databases">
        <title>Spirosoma sp. HMF3257 Genome sequencing and assembly.</title>
        <authorList>
            <person name="Kang H."/>
            <person name="Cha I."/>
            <person name="Kim H."/>
            <person name="Kang J."/>
            <person name="Joh K."/>
        </authorList>
    </citation>
    <scope>NUCLEOTIDE SEQUENCE [LARGE SCALE GENOMIC DNA]</scope>
    <source>
        <strain evidence="4 5">HMF3257</strain>
    </source>
</reference>
<dbReference type="PROSITE" id="PS50977">
    <property type="entry name" value="HTH_TETR_2"/>
    <property type="match status" value="1"/>
</dbReference>
<dbReference type="GO" id="GO:0003700">
    <property type="term" value="F:DNA-binding transcription factor activity"/>
    <property type="evidence" value="ECO:0007669"/>
    <property type="project" value="TreeGrafter"/>
</dbReference>
<evidence type="ECO:0000313" key="5">
    <source>
        <dbReference type="Proteomes" id="UP000249016"/>
    </source>
</evidence>
<keyword evidence="1 2" id="KW-0238">DNA-binding</keyword>
<comment type="caution">
    <text evidence="4">The sequence shown here is derived from an EMBL/GenBank/DDBJ whole genome shotgun (WGS) entry which is preliminary data.</text>
</comment>
<gene>
    <name evidence="4" type="ORF">HMF3257_39140</name>
</gene>
<name>A0A327NCE8_9BACT</name>
<dbReference type="AlphaFoldDB" id="A0A327NCE8"/>
<dbReference type="OrthoDB" id="836882at2"/>
<dbReference type="PRINTS" id="PR00455">
    <property type="entry name" value="HTHTETR"/>
</dbReference>
<dbReference type="SUPFAM" id="SSF46689">
    <property type="entry name" value="Homeodomain-like"/>
    <property type="match status" value="1"/>
</dbReference>
<dbReference type="EMBL" id="QLII01000004">
    <property type="protein sequence ID" value="RAI72921.1"/>
    <property type="molecule type" value="Genomic_DNA"/>
</dbReference>
<keyword evidence="5" id="KW-1185">Reference proteome</keyword>
<protein>
    <recommendedName>
        <fullName evidence="3">HTH tetR-type domain-containing protein</fullName>
    </recommendedName>
</protein>
<dbReference type="InterPro" id="IPR050109">
    <property type="entry name" value="HTH-type_TetR-like_transc_reg"/>
</dbReference>
<evidence type="ECO:0000259" key="3">
    <source>
        <dbReference type="PROSITE" id="PS50977"/>
    </source>
</evidence>
<dbReference type="PANTHER" id="PTHR30055">
    <property type="entry name" value="HTH-TYPE TRANSCRIPTIONAL REGULATOR RUTR"/>
    <property type="match status" value="1"/>
</dbReference>
<feature type="domain" description="HTH tetR-type" evidence="3">
    <location>
        <begin position="22"/>
        <end position="82"/>
    </location>
</feature>
<dbReference type="PANTHER" id="PTHR30055:SF220">
    <property type="entry name" value="TETR-FAMILY REGULATORY PROTEIN"/>
    <property type="match status" value="1"/>
</dbReference>
<dbReference type="Gene3D" id="1.10.357.10">
    <property type="entry name" value="Tetracycline Repressor, domain 2"/>
    <property type="match status" value="1"/>
</dbReference>
<organism evidence="4 5">
    <name type="scientific">Spirosoma telluris</name>
    <dbReference type="NCBI Taxonomy" id="2183553"/>
    <lineage>
        <taxon>Bacteria</taxon>
        <taxon>Pseudomonadati</taxon>
        <taxon>Bacteroidota</taxon>
        <taxon>Cytophagia</taxon>
        <taxon>Cytophagales</taxon>
        <taxon>Cytophagaceae</taxon>
        <taxon>Spirosoma</taxon>
    </lineage>
</organism>
<dbReference type="GO" id="GO:0000976">
    <property type="term" value="F:transcription cis-regulatory region binding"/>
    <property type="evidence" value="ECO:0007669"/>
    <property type="project" value="TreeGrafter"/>
</dbReference>
<evidence type="ECO:0000256" key="1">
    <source>
        <dbReference type="ARBA" id="ARBA00023125"/>
    </source>
</evidence>
<dbReference type="Pfam" id="PF00440">
    <property type="entry name" value="TetR_N"/>
    <property type="match status" value="1"/>
</dbReference>
<accession>A0A327NCE8</accession>
<sequence length="119" mass="13522">MVTDDTKSGEPETSARNVHNRHLTMNNLLRATAELIAERGIEKLTVTSVAARAGLSRRLIYLYFRSLTGLLEAYVQGYFNQMDAVLADQIKTMAEPTQSAQRMHLYLLTYARQWQTDEA</sequence>
<evidence type="ECO:0000313" key="4">
    <source>
        <dbReference type="EMBL" id="RAI72921.1"/>
    </source>
</evidence>
<dbReference type="InterPro" id="IPR001647">
    <property type="entry name" value="HTH_TetR"/>
</dbReference>